<protein>
    <submittedName>
        <fullName evidence="1">Uncharacterized protein</fullName>
    </submittedName>
</protein>
<keyword evidence="2" id="KW-1185">Reference proteome</keyword>
<proteinExistence type="predicted"/>
<accession>A0ABP1QGW4</accession>
<comment type="caution">
    <text evidence="1">The sequence shown here is derived from an EMBL/GenBank/DDBJ whole genome shotgun (WGS) entry which is preliminary data.</text>
</comment>
<dbReference type="Proteomes" id="UP001642540">
    <property type="component" value="Unassembled WGS sequence"/>
</dbReference>
<dbReference type="EMBL" id="CAXLJM020000034">
    <property type="protein sequence ID" value="CAL8102633.1"/>
    <property type="molecule type" value="Genomic_DNA"/>
</dbReference>
<sequence>MWCFREEILEVSYMVRIGKYLPLLPQGSSKLNGMYAPGGILVKFYLANLSGMNFSGLGNISGFQCNPAIHSATLDFFGRRISSSPIKMY</sequence>
<reference evidence="1 2" key="1">
    <citation type="submission" date="2024-08" db="EMBL/GenBank/DDBJ databases">
        <authorList>
            <person name="Cucini C."/>
            <person name="Frati F."/>
        </authorList>
    </citation>
    <scope>NUCLEOTIDE SEQUENCE [LARGE SCALE GENOMIC DNA]</scope>
</reference>
<evidence type="ECO:0000313" key="2">
    <source>
        <dbReference type="Proteomes" id="UP001642540"/>
    </source>
</evidence>
<name>A0ABP1QGW4_9HEXA</name>
<organism evidence="1 2">
    <name type="scientific">Orchesella dallaii</name>
    <dbReference type="NCBI Taxonomy" id="48710"/>
    <lineage>
        <taxon>Eukaryota</taxon>
        <taxon>Metazoa</taxon>
        <taxon>Ecdysozoa</taxon>
        <taxon>Arthropoda</taxon>
        <taxon>Hexapoda</taxon>
        <taxon>Collembola</taxon>
        <taxon>Entomobryomorpha</taxon>
        <taxon>Entomobryoidea</taxon>
        <taxon>Orchesellidae</taxon>
        <taxon>Orchesellinae</taxon>
        <taxon>Orchesella</taxon>
    </lineage>
</organism>
<gene>
    <name evidence="1" type="ORF">ODALV1_LOCUS11206</name>
</gene>
<evidence type="ECO:0000313" key="1">
    <source>
        <dbReference type="EMBL" id="CAL8102633.1"/>
    </source>
</evidence>